<dbReference type="Gene3D" id="1.10.630.10">
    <property type="entry name" value="Cytochrome P450"/>
    <property type="match status" value="1"/>
</dbReference>
<dbReference type="GO" id="GO:0004497">
    <property type="term" value="F:monooxygenase activity"/>
    <property type="evidence" value="ECO:0007669"/>
    <property type="project" value="InterPro"/>
</dbReference>
<organism evidence="2 3">
    <name type="scientific">Trapa natans</name>
    <name type="common">Water chestnut</name>
    <dbReference type="NCBI Taxonomy" id="22666"/>
    <lineage>
        <taxon>Eukaryota</taxon>
        <taxon>Viridiplantae</taxon>
        <taxon>Streptophyta</taxon>
        <taxon>Embryophyta</taxon>
        <taxon>Tracheophyta</taxon>
        <taxon>Spermatophyta</taxon>
        <taxon>Magnoliopsida</taxon>
        <taxon>eudicotyledons</taxon>
        <taxon>Gunneridae</taxon>
        <taxon>Pentapetalae</taxon>
        <taxon>rosids</taxon>
        <taxon>malvids</taxon>
        <taxon>Myrtales</taxon>
        <taxon>Lythraceae</taxon>
        <taxon>Trapa</taxon>
    </lineage>
</organism>
<comment type="caution">
    <text evidence="2">The sequence shown here is derived from an EMBL/GenBank/DDBJ whole genome shotgun (WGS) entry which is preliminary data.</text>
</comment>
<dbReference type="PANTHER" id="PTHR47950">
    <property type="entry name" value="CYTOCHROME P450, FAMILY 76, SUBFAMILY C, POLYPEPTIDE 5-RELATED"/>
    <property type="match status" value="1"/>
</dbReference>
<proteinExistence type="inferred from homology"/>
<dbReference type="GO" id="GO:0020037">
    <property type="term" value="F:heme binding"/>
    <property type="evidence" value="ECO:0007669"/>
    <property type="project" value="InterPro"/>
</dbReference>
<sequence length="399" mass="44803">MDFLILISVLWVSWGLYRVLVYVANKSCKLPPGPRPLPVIGNLLELGSHPHISLAKLARVYGPIMSLKLGCMTTIVVSSAPLARDILQTYDSVLSNRIIPDTTLTCRFDELGITFVPVSPIWRNHRRISSLHLFTRKALDSSQQLRNCKIQELLGLVAECCNTRSAMDIGEAVFTTSLNLLGNTIFSMDLAGATSESTKDLKELVWEMEVEAGKPNLADYFPVLRWADPLGARRRMEAYFKRMFDLFDRIISKRLEARSVTVSDRKNDLLDVLLDLAEDEEEDMNILTMKNIFVNLFVAGTDTTSSTLEWAMAELLRNPQKLVKAQFELGEVIGRGKAIEDSDIARLPYLQATLKEVLRMHPAAPLLVPRRAGANTILSVTWLGGWCPTSYQEKNDHQV</sequence>
<dbReference type="GO" id="GO:0016705">
    <property type="term" value="F:oxidoreductase activity, acting on paired donors, with incorporation or reduction of molecular oxygen"/>
    <property type="evidence" value="ECO:0007669"/>
    <property type="project" value="InterPro"/>
</dbReference>
<dbReference type="InterPro" id="IPR001128">
    <property type="entry name" value="Cyt_P450"/>
</dbReference>
<dbReference type="InterPro" id="IPR036396">
    <property type="entry name" value="Cyt_P450_sf"/>
</dbReference>
<keyword evidence="3" id="KW-1185">Reference proteome</keyword>
<dbReference type="EMBL" id="JAXQNO010000006">
    <property type="protein sequence ID" value="KAK4796645.1"/>
    <property type="molecule type" value="Genomic_DNA"/>
</dbReference>
<gene>
    <name evidence="2" type="ORF">SAY86_028971</name>
</gene>
<dbReference type="Pfam" id="PF00067">
    <property type="entry name" value="p450"/>
    <property type="match status" value="1"/>
</dbReference>
<dbReference type="Proteomes" id="UP001346149">
    <property type="component" value="Unassembled WGS sequence"/>
</dbReference>
<evidence type="ECO:0000313" key="2">
    <source>
        <dbReference type="EMBL" id="KAK4796645.1"/>
    </source>
</evidence>
<dbReference type="PANTHER" id="PTHR47950:SF48">
    <property type="entry name" value="CYTOCHROME P450 FAMILY PROTEIN, EXPRESSED"/>
    <property type="match status" value="1"/>
</dbReference>
<dbReference type="AlphaFoldDB" id="A0AAN7MG96"/>
<dbReference type="SUPFAM" id="SSF48264">
    <property type="entry name" value="Cytochrome P450"/>
    <property type="match status" value="1"/>
</dbReference>
<evidence type="ECO:0000313" key="3">
    <source>
        <dbReference type="Proteomes" id="UP001346149"/>
    </source>
</evidence>
<protein>
    <submittedName>
        <fullName evidence="2">Uncharacterized protein</fullName>
    </submittedName>
</protein>
<accession>A0AAN7MG96</accession>
<dbReference type="GO" id="GO:0005506">
    <property type="term" value="F:iron ion binding"/>
    <property type="evidence" value="ECO:0007669"/>
    <property type="project" value="InterPro"/>
</dbReference>
<dbReference type="InterPro" id="IPR002401">
    <property type="entry name" value="Cyt_P450_E_grp-I"/>
</dbReference>
<dbReference type="PRINTS" id="PR00463">
    <property type="entry name" value="EP450I"/>
</dbReference>
<dbReference type="PRINTS" id="PR00385">
    <property type="entry name" value="P450"/>
</dbReference>
<comment type="similarity">
    <text evidence="1">Belongs to the cytochrome P450 family.</text>
</comment>
<reference evidence="2 3" key="1">
    <citation type="journal article" date="2023" name="Hortic Res">
        <title>Pangenome of water caltrop reveals structural variations and asymmetric subgenome divergence after allopolyploidization.</title>
        <authorList>
            <person name="Zhang X."/>
            <person name="Chen Y."/>
            <person name="Wang L."/>
            <person name="Yuan Y."/>
            <person name="Fang M."/>
            <person name="Shi L."/>
            <person name="Lu R."/>
            <person name="Comes H.P."/>
            <person name="Ma Y."/>
            <person name="Chen Y."/>
            <person name="Huang G."/>
            <person name="Zhou Y."/>
            <person name="Zheng Z."/>
            <person name="Qiu Y."/>
        </authorList>
    </citation>
    <scope>NUCLEOTIDE SEQUENCE [LARGE SCALE GENOMIC DNA]</scope>
    <source>
        <strain evidence="2">F231</strain>
    </source>
</reference>
<evidence type="ECO:0000256" key="1">
    <source>
        <dbReference type="ARBA" id="ARBA00010617"/>
    </source>
</evidence>
<name>A0AAN7MG96_TRANT</name>